<evidence type="ECO:0000313" key="1">
    <source>
        <dbReference type="EMBL" id="CAE0525104.1"/>
    </source>
</evidence>
<reference evidence="1" key="1">
    <citation type="submission" date="2021-01" db="EMBL/GenBank/DDBJ databases">
        <authorList>
            <person name="Corre E."/>
            <person name="Pelletier E."/>
            <person name="Niang G."/>
            <person name="Scheremetjew M."/>
            <person name="Finn R."/>
            <person name="Kale V."/>
            <person name="Holt S."/>
            <person name="Cochrane G."/>
            <person name="Meng A."/>
            <person name="Brown T."/>
            <person name="Cohen L."/>
        </authorList>
    </citation>
    <scope>NUCLEOTIDE SEQUENCE</scope>
    <source>
        <strain evidence="1">379</strain>
    </source>
</reference>
<protein>
    <submittedName>
        <fullName evidence="1">Uncharacterized protein</fullName>
    </submittedName>
</protein>
<accession>A0A7S3VZM0</accession>
<gene>
    <name evidence="1" type="ORF">EHUX00137_LOCUS2616</name>
</gene>
<dbReference type="EMBL" id="HBIR01003738">
    <property type="protein sequence ID" value="CAE0525104.1"/>
    <property type="molecule type" value="Transcribed_RNA"/>
</dbReference>
<proteinExistence type="predicted"/>
<name>A0A7S3VZM0_EMIHU</name>
<dbReference type="AlphaFoldDB" id="A0A7S3VZM0"/>
<sequence>MNGRALAEFSAALAAAELWLPVALEQISDEAAEKLSFLRVADSLVLLAALAQLRWDRPPATPMLASRLAEFAPKLTAVQLGVALRALSRLPLAAACERGAAQRSLLQAVATVRLPGERSAPLGAADAAALAELCGALRHLRAEPPPRLVAHLAAVLPAASSAAAMRTLERDHRRALAKLADASREWAGVR</sequence>
<organism evidence="1">
    <name type="scientific">Emiliania huxleyi</name>
    <name type="common">Coccolithophore</name>
    <name type="synonym">Pontosphaera huxleyi</name>
    <dbReference type="NCBI Taxonomy" id="2903"/>
    <lineage>
        <taxon>Eukaryota</taxon>
        <taxon>Haptista</taxon>
        <taxon>Haptophyta</taxon>
        <taxon>Prymnesiophyceae</taxon>
        <taxon>Isochrysidales</taxon>
        <taxon>Noelaerhabdaceae</taxon>
        <taxon>Emiliania</taxon>
    </lineage>
</organism>